<evidence type="ECO:0000313" key="1">
    <source>
        <dbReference type="EMBL" id="AYV84497.1"/>
    </source>
</evidence>
<proteinExistence type="predicted"/>
<accession>A0A3G5ABD1</accession>
<organism evidence="1">
    <name type="scientific">Hyperionvirus sp</name>
    <dbReference type="NCBI Taxonomy" id="2487770"/>
    <lineage>
        <taxon>Viruses</taxon>
        <taxon>Varidnaviria</taxon>
        <taxon>Bamfordvirae</taxon>
        <taxon>Nucleocytoviricota</taxon>
        <taxon>Megaviricetes</taxon>
        <taxon>Imitervirales</taxon>
        <taxon>Mimiviridae</taxon>
        <taxon>Klosneuvirinae</taxon>
    </lineage>
</organism>
<reference evidence="1" key="1">
    <citation type="submission" date="2018-10" db="EMBL/GenBank/DDBJ databases">
        <title>Hidden diversity of soil giant viruses.</title>
        <authorList>
            <person name="Schulz F."/>
            <person name="Alteio L."/>
            <person name="Goudeau D."/>
            <person name="Ryan E.M."/>
            <person name="Malmstrom R.R."/>
            <person name="Blanchard J."/>
            <person name="Woyke T."/>
        </authorList>
    </citation>
    <scope>NUCLEOTIDE SEQUENCE</scope>
    <source>
        <strain evidence="1">HYV1</strain>
    </source>
</reference>
<dbReference type="EMBL" id="MK072409">
    <property type="protein sequence ID" value="AYV84497.1"/>
    <property type="molecule type" value="Genomic_DNA"/>
</dbReference>
<gene>
    <name evidence="1" type="ORF">Hyperionvirus27_17</name>
</gene>
<sequence>MKKNLRGSIINFSPGSSSRLLTVDVNQYMSRSSANYQTEILAFPIPMNGYVKNFYVSSIFDDMTPPGSLLSVIEHADNCQNIFTDTLFELITDLTNQCANITTEKFKVKKGDFIALRVHYTTTPKLPSGTQIKLTYNATVEIVASDIECDWSPIHSKGTIISYCNGRPNTFAIGTSANNPFFLTFGGGNHGDELFWTVPAAGILRNLSSAVTFRNITQFLKEEQTIQFMIRVASGCTDAFTDTILQCTLIGQAAPPPKVPSLLCCQTDANNVILVSKGDRVNLKVLFTAPPPPPLLITDTIVGAGLEYVPTPAPNSLTPTSIIRYNTNPTPLMPNQSGSVESGTSIHYNTTTPIFSYFVVPRRGKLTNLFSHYIFSAQSIVRHLNPGDYIRVTVFTTNNCKYNFQRTKLSCKLYPNKFCNSDQCHTIKLRRGDLVSLVLRWVTTDPAGQTITNDIPDTTSGIHIIQPNEPTQTLTVPEILFSASLKFD</sequence>
<protein>
    <submittedName>
        <fullName evidence="1">Uncharacterized protein</fullName>
    </submittedName>
</protein>
<name>A0A3G5ABD1_9VIRU</name>